<feature type="binding site" evidence="11">
    <location>
        <begin position="13"/>
        <end position="20"/>
    </location>
    <ligand>
        <name>ATP</name>
        <dbReference type="ChEBI" id="CHEBI:30616"/>
    </ligand>
</feature>
<proteinExistence type="inferred from homology"/>
<feature type="domain" description="Thymidylate kinase-like" evidence="12">
    <location>
        <begin position="11"/>
        <end position="196"/>
    </location>
</feature>
<comment type="catalytic activity">
    <reaction evidence="9 11">
        <text>dTMP + ATP = dTDP + ADP</text>
        <dbReference type="Rhea" id="RHEA:13517"/>
        <dbReference type="ChEBI" id="CHEBI:30616"/>
        <dbReference type="ChEBI" id="CHEBI:58369"/>
        <dbReference type="ChEBI" id="CHEBI:63528"/>
        <dbReference type="ChEBI" id="CHEBI:456216"/>
        <dbReference type="EC" id="2.7.4.9"/>
    </reaction>
</comment>
<reference evidence="13 14" key="1">
    <citation type="submission" date="2013-12" db="EMBL/GenBank/DDBJ databases">
        <title>Genome and proteome characterization of Caldibacillus debilis GB1 derived from a cellulolytic aero-tolerant co-culture.</title>
        <authorList>
            <person name="Wushke S.T."/>
            <person name="Zhang X."/>
            <person name="Fristensky B."/>
            <person name="Wilkins J.A."/>
            <person name="Levin D.B."/>
            <person name="Sparling R."/>
        </authorList>
    </citation>
    <scope>NUCLEOTIDE SEQUENCE [LARGE SCALE GENOMIC DNA]</scope>
    <source>
        <strain evidence="13 14">GB1</strain>
    </source>
</reference>
<keyword evidence="6 11" id="KW-0547">Nucleotide-binding</keyword>
<dbReference type="InterPro" id="IPR018095">
    <property type="entry name" value="Thymidylate_kin_CS"/>
</dbReference>
<dbReference type="InterPro" id="IPR039430">
    <property type="entry name" value="Thymidylate_kin-like_dom"/>
</dbReference>
<keyword evidence="7 11" id="KW-0418">Kinase</keyword>
<evidence type="ECO:0000256" key="7">
    <source>
        <dbReference type="ARBA" id="ARBA00022777"/>
    </source>
</evidence>
<evidence type="ECO:0000313" key="14">
    <source>
        <dbReference type="Proteomes" id="UP000286235"/>
    </source>
</evidence>
<keyword evidence="14" id="KW-1185">Reference proteome</keyword>
<gene>
    <name evidence="11" type="primary">tmk</name>
    <name evidence="13" type="ORF">Cdeb_01336</name>
</gene>
<dbReference type="Gene3D" id="3.40.50.300">
    <property type="entry name" value="P-loop containing nucleotide triphosphate hydrolases"/>
    <property type="match status" value="1"/>
</dbReference>
<dbReference type="FunFam" id="3.40.50.300:FF:000225">
    <property type="entry name" value="Thymidylate kinase"/>
    <property type="match status" value="1"/>
</dbReference>
<dbReference type="HAMAP" id="MF_00165">
    <property type="entry name" value="Thymidylate_kinase"/>
    <property type="match status" value="1"/>
</dbReference>
<evidence type="ECO:0000256" key="11">
    <source>
        <dbReference type="HAMAP-Rule" id="MF_00165"/>
    </source>
</evidence>
<dbReference type="GO" id="GO:0005829">
    <property type="term" value="C:cytosol"/>
    <property type="evidence" value="ECO:0007669"/>
    <property type="project" value="TreeGrafter"/>
</dbReference>
<protein>
    <recommendedName>
        <fullName evidence="3 11">Thymidylate kinase</fullName>
        <ecNumber evidence="2 11">2.7.4.9</ecNumber>
    </recommendedName>
    <alternativeName>
        <fullName evidence="11">dTMP kinase</fullName>
    </alternativeName>
</protein>
<dbReference type="EC" id="2.7.4.9" evidence="2 11"/>
<dbReference type="PROSITE" id="PS01331">
    <property type="entry name" value="THYMIDYLATE_KINASE"/>
    <property type="match status" value="1"/>
</dbReference>
<dbReference type="GO" id="GO:0005524">
    <property type="term" value="F:ATP binding"/>
    <property type="evidence" value="ECO:0007669"/>
    <property type="project" value="UniProtKB-UniRule"/>
</dbReference>
<dbReference type="InterPro" id="IPR018094">
    <property type="entry name" value="Thymidylate_kinase"/>
</dbReference>
<evidence type="ECO:0000256" key="6">
    <source>
        <dbReference type="ARBA" id="ARBA00022741"/>
    </source>
</evidence>
<keyword evidence="8 11" id="KW-0067">ATP-binding</keyword>
<dbReference type="RefSeq" id="WP_259462779.1">
    <property type="nucleotide sequence ID" value="NZ_AZRV01000035.1"/>
</dbReference>
<evidence type="ECO:0000256" key="5">
    <source>
        <dbReference type="ARBA" id="ARBA00022727"/>
    </source>
</evidence>
<keyword evidence="4 11" id="KW-0808">Transferase</keyword>
<keyword evidence="5 11" id="KW-0545">Nucleotide biosynthesis</keyword>
<dbReference type="GO" id="GO:0006235">
    <property type="term" value="P:dTTP biosynthetic process"/>
    <property type="evidence" value="ECO:0007669"/>
    <property type="project" value="UniProtKB-UniRule"/>
</dbReference>
<dbReference type="PANTHER" id="PTHR10344:SF4">
    <property type="entry name" value="UMP-CMP KINASE 2, MITOCHONDRIAL"/>
    <property type="match status" value="1"/>
</dbReference>
<name>A0A420VDV9_9BACI</name>
<dbReference type="NCBIfam" id="TIGR00041">
    <property type="entry name" value="DTMP_kinase"/>
    <property type="match status" value="1"/>
</dbReference>
<evidence type="ECO:0000256" key="10">
    <source>
        <dbReference type="ARBA" id="ARBA00057735"/>
    </source>
</evidence>
<evidence type="ECO:0000256" key="2">
    <source>
        <dbReference type="ARBA" id="ARBA00012980"/>
    </source>
</evidence>
<dbReference type="GO" id="GO:0006227">
    <property type="term" value="P:dUDP biosynthetic process"/>
    <property type="evidence" value="ECO:0007669"/>
    <property type="project" value="TreeGrafter"/>
</dbReference>
<dbReference type="Pfam" id="PF02223">
    <property type="entry name" value="Thymidylate_kin"/>
    <property type="match status" value="1"/>
</dbReference>
<evidence type="ECO:0000256" key="3">
    <source>
        <dbReference type="ARBA" id="ARBA00017144"/>
    </source>
</evidence>
<dbReference type="GO" id="GO:0006233">
    <property type="term" value="P:dTDP biosynthetic process"/>
    <property type="evidence" value="ECO:0007669"/>
    <property type="project" value="InterPro"/>
</dbReference>
<dbReference type="AlphaFoldDB" id="A0A420VDV9"/>
<comment type="similarity">
    <text evidence="1 11">Belongs to the thymidylate kinase family.</text>
</comment>
<dbReference type="CDD" id="cd01672">
    <property type="entry name" value="TMPK"/>
    <property type="match status" value="1"/>
</dbReference>
<evidence type="ECO:0000256" key="4">
    <source>
        <dbReference type="ARBA" id="ARBA00022679"/>
    </source>
</evidence>
<evidence type="ECO:0000256" key="1">
    <source>
        <dbReference type="ARBA" id="ARBA00009776"/>
    </source>
</evidence>
<evidence type="ECO:0000259" key="12">
    <source>
        <dbReference type="Pfam" id="PF02223"/>
    </source>
</evidence>
<dbReference type="GO" id="GO:0004798">
    <property type="term" value="F:dTMP kinase activity"/>
    <property type="evidence" value="ECO:0007669"/>
    <property type="project" value="UniProtKB-UniRule"/>
</dbReference>
<sequence>MKLHQGIFLTLEGGEGSGKSTVAKIIADWFRRQGLQVLLTREPGGVPVAERIRELIVNNEMEAMTETLLFAASRNEITKQVIEPALARGEIVICDRFVDSSFVYQGIVKNLGVELVYQINRPVLERVEPDLTFLLDINPLVGLSRIRDNGRETNKFDRENLAFHEKVREGYLSLLKRPEFAKRIRVIPAEGTSDEVARACIEAFSEWYQKRVS</sequence>
<dbReference type="PANTHER" id="PTHR10344">
    <property type="entry name" value="THYMIDYLATE KINASE"/>
    <property type="match status" value="1"/>
</dbReference>
<comment type="caution">
    <text evidence="13">The sequence shown here is derived from an EMBL/GenBank/DDBJ whole genome shotgun (WGS) entry which is preliminary data.</text>
</comment>
<evidence type="ECO:0000313" key="13">
    <source>
        <dbReference type="EMBL" id="RKO61841.1"/>
    </source>
</evidence>
<evidence type="ECO:0000256" key="8">
    <source>
        <dbReference type="ARBA" id="ARBA00022840"/>
    </source>
</evidence>
<dbReference type="Proteomes" id="UP000286235">
    <property type="component" value="Unassembled WGS sequence"/>
</dbReference>
<evidence type="ECO:0000256" key="9">
    <source>
        <dbReference type="ARBA" id="ARBA00048743"/>
    </source>
</evidence>
<comment type="function">
    <text evidence="10 11">Phosphorylation of dTMP to form dTDP in both de novo and salvage pathways of dTTP synthesis.</text>
</comment>
<dbReference type="EMBL" id="AZRV01000035">
    <property type="protein sequence ID" value="RKO61841.1"/>
    <property type="molecule type" value="Genomic_DNA"/>
</dbReference>
<accession>A0A420VDV9</accession>
<dbReference type="SUPFAM" id="SSF52540">
    <property type="entry name" value="P-loop containing nucleoside triphosphate hydrolases"/>
    <property type="match status" value="1"/>
</dbReference>
<organism evidence="13 14">
    <name type="scientific">Caldibacillus debilis GB1</name>
    <dbReference type="NCBI Taxonomy" id="1339248"/>
    <lineage>
        <taxon>Bacteria</taxon>
        <taxon>Bacillati</taxon>
        <taxon>Bacillota</taxon>
        <taxon>Bacilli</taxon>
        <taxon>Bacillales</taxon>
        <taxon>Bacillaceae</taxon>
        <taxon>Caldibacillus</taxon>
    </lineage>
</organism>
<dbReference type="InterPro" id="IPR027417">
    <property type="entry name" value="P-loop_NTPase"/>
</dbReference>